<evidence type="ECO:0000256" key="3">
    <source>
        <dbReference type="PROSITE-ProRule" id="PRU00023"/>
    </source>
</evidence>
<sequence>MEVIGAIASFIAIGQAISTTPKIISILKSFANASKELAALIDELERLYVLYQHLKDNVDLFSGDHNASLLRIQEPPYLKLIRTDLESLINELQELADSCLVEGGYGPRASKLRWWRKRGDVARLRDECHKQREQLLHLYMLFRDQLTHKQGELLVHIHTRISQQDGHAPLEPEAAPLHDGNRTNEQQNPSAEGAVVAQGGIDPPNQDTTAEDILNRRCRCPCHTLKAPKKNQYSLYVRLPGRGFLEYRSQTVIDNPCGLKCCTAAQSFVAMHFRLPMWLRSLAFTGSLRFGFPLNISMSLTPTTRYSDVYELKLKRVCYLDRPDLLNQWLSYYAGSILSVNDSGRSVLESIIYYGGNSLLAYCMSTWPNLITGTIQGRKAAERARVVLWLDYENDRSASDRFHLTRFIQFMEDEDESSLVIDIAYSENPIQALQEILPHTPSILTIRSVRGYTILHQACITDNVELVKYLLTIGALIDITDDGGRTPLHRAVAQSAWSSAELLVNEGCQVNIFDNYGDTPLLAAAGKIGKNASGAIRFAKFLLSRGADAGAKKTSGSTVWHNISFTNSSHRDDLWELYEMLFAAGGARVIDQADMWGKTPLIQALLDKDALLISFLRKVGARCDGIDQDGWNLLHFVGDLGDSECCQLSEGLEISCIDIRTTDDDGYTPLESWREVRNYYDGASDIPSIYSRGLNWRNVTHDNPGEEIVSQEKSIAFERLLRSIRDRMLIREIEELEAIISKIHAMDLASAKEMLKVIAEGKVKAKIDHEAETFRAIGLDVREGRLELAVESIQEFIEASRDRMRVSPFDEEIDSWASSEASSVNSDDVSEDEGESAVEIGTGDDSGDQGSSEDSDSSDSQEAGYSEDEGWKTADED</sequence>
<name>A0A439CWR1_9PEZI</name>
<organism evidence="6 7">
    <name type="scientific">Xylaria grammica</name>
    <dbReference type="NCBI Taxonomy" id="363999"/>
    <lineage>
        <taxon>Eukaryota</taxon>
        <taxon>Fungi</taxon>
        <taxon>Dikarya</taxon>
        <taxon>Ascomycota</taxon>
        <taxon>Pezizomycotina</taxon>
        <taxon>Sordariomycetes</taxon>
        <taxon>Xylariomycetidae</taxon>
        <taxon>Xylariales</taxon>
        <taxon>Xylariaceae</taxon>
        <taxon>Xylaria</taxon>
    </lineage>
</organism>
<protein>
    <submittedName>
        <fullName evidence="6">Uncharacterized protein</fullName>
    </submittedName>
</protein>
<dbReference type="Proteomes" id="UP000286045">
    <property type="component" value="Unassembled WGS sequence"/>
</dbReference>
<accession>A0A439CWR1</accession>
<evidence type="ECO:0000313" key="6">
    <source>
        <dbReference type="EMBL" id="RWA06566.1"/>
    </source>
</evidence>
<feature type="coiled-coil region" evidence="4">
    <location>
        <begin position="27"/>
        <end position="98"/>
    </location>
</feature>
<dbReference type="Gene3D" id="1.25.40.20">
    <property type="entry name" value="Ankyrin repeat-containing domain"/>
    <property type="match status" value="3"/>
</dbReference>
<dbReference type="STRING" id="363999.A0A439CWR1"/>
<feature type="region of interest" description="Disordered" evidence="5">
    <location>
        <begin position="814"/>
        <end position="877"/>
    </location>
</feature>
<dbReference type="AlphaFoldDB" id="A0A439CWR1"/>
<evidence type="ECO:0000256" key="1">
    <source>
        <dbReference type="ARBA" id="ARBA00022737"/>
    </source>
</evidence>
<evidence type="ECO:0000313" key="7">
    <source>
        <dbReference type="Proteomes" id="UP000286045"/>
    </source>
</evidence>
<dbReference type="PANTHER" id="PTHR24180:SF45">
    <property type="entry name" value="POLY [ADP-RIBOSE] POLYMERASE TANKYRASE"/>
    <property type="match status" value="1"/>
</dbReference>
<evidence type="ECO:0000256" key="5">
    <source>
        <dbReference type="SAM" id="MobiDB-lite"/>
    </source>
</evidence>
<keyword evidence="1" id="KW-0677">Repeat</keyword>
<feature type="region of interest" description="Disordered" evidence="5">
    <location>
        <begin position="164"/>
        <end position="205"/>
    </location>
</feature>
<feature type="repeat" description="ANK" evidence="3">
    <location>
        <begin position="483"/>
        <end position="515"/>
    </location>
</feature>
<dbReference type="SUPFAM" id="SSF48403">
    <property type="entry name" value="Ankyrin repeat"/>
    <property type="match status" value="1"/>
</dbReference>
<comment type="caution">
    <text evidence="6">The sequence shown here is derived from an EMBL/GenBank/DDBJ whole genome shotgun (WGS) entry which is preliminary data.</text>
</comment>
<dbReference type="SMART" id="SM00248">
    <property type="entry name" value="ANK"/>
    <property type="match status" value="4"/>
</dbReference>
<evidence type="ECO:0000256" key="2">
    <source>
        <dbReference type="ARBA" id="ARBA00023043"/>
    </source>
</evidence>
<feature type="compositionally biased region" description="Low complexity" evidence="5">
    <location>
        <begin position="815"/>
        <end position="827"/>
    </location>
</feature>
<dbReference type="InterPro" id="IPR002110">
    <property type="entry name" value="Ankyrin_rpt"/>
</dbReference>
<keyword evidence="7" id="KW-1185">Reference proteome</keyword>
<proteinExistence type="predicted"/>
<gene>
    <name evidence="6" type="ORF">EKO27_g8539</name>
</gene>
<feature type="compositionally biased region" description="Acidic residues" evidence="5">
    <location>
        <begin position="845"/>
        <end position="859"/>
    </location>
</feature>
<evidence type="ECO:0000256" key="4">
    <source>
        <dbReference type="SAM" id="Coils"/>
    </source>
</evidence>
<dbReference type="EMBL" id="RYZI01000325">
    <property type="protein sequence ID" value="RWA06566.1"/>
    <property type="molecule type" value="Genomic_DNA"/>
</dbReference>
<keyword evidence="4" id="KW-0175">Coiled coil</keyword>
<dbReference type="InterPro" id="IPR036770">
    <property type="entry name" value="Ankyrin_rpt-contain_sf"/>
</dbReference>
<dbReference type="PROSITE" id="PS50088">
    <property type="entry name" value="ANK_REPEAT"/>
    <property type="match status" value="2"/>
</dbReference>
<dbReference type="InterPro" id="IPR051637">
    <property type="entry name" value="Ank_repeat_dom-contain_49"/>
</dbReference>
<dbReference type="Pfam" id="PF12796">
    <property type="entry name" value="Ank_2"/>
    <property type="match status" value="1"/>
</dbReference>
<feature type="repeat" description="ANK" evidence="3">
    <location>
        <begin position="450"/>
        <end position="482"/>
    </location>
</feature>
<dbReference type="PROSITE" id="PS50297">
    <property type="entry name" value="ANK_REP_REGION"/>
    <property type="match status" value="2"/>
</dbReference>
<keyword evidence="2 3" id="KW-0040">ANK repeat</keyword>
<dbReference type="PANTHER" id="PTHR24180">
    <property type="entry name" value="CYCLIN-DEPENDENT KINASE INHIBITOR 2C-RELATED"/>
    <property type="match status" value="1"/>
</dbReference>
<reference evidence="6 7" key="1">
    <citation type="submission" date="2018-12" db="EMBL/GenBank/DDBJ databases">
        <title>Draft genome sequence of Xylaria grammica IHI A82.</title>
        <authorList>
            <person name="Buettner E."/>
            <person name="Kellner H."/>
        </authorList>
    </citation>
    <scope>NUCLEOTIDE SEQUENCE [LARGE SCALE GENOMIC DNA]</scope>
    <source>
        <strain evidence="6 7">IHI A82</strain>
    </source>
</reference>